<reference evidence="1 2" key="1">
    <citation type="journal article" date="2009" name="Appl. Environ. Microbiol.">
        <title>Characterization of a new plasmid-like prophage in a pandemic Vibrio parahaemolyticus O3:K6 strain.</title>
        <authorList>
            <person name="Lan S.F."/>
            <person name="Huang C.H."/>
            <person name="Chang C.H."/>
            <person name="Liao W.C."/>
            <person name="Lin I.H."/>
            <person name="Jian W.N."/>
            <person name="Wu Y.G."/>
            <person name="Chen S.Y."/>
            <person name="Wong H.C."/>
        </authorList>
    </citation>
    <scope>NUCLEOTIDE SEQUENCE [LARGE SCALE GENOMIC DNA]</scope>
</reference>
<keyword evidence="2" id="KW-1185">Reference proteome</keyword>
<dbReference type="RefSeq" id="YP_001039837.1">
    <property type="nucleotide sequence ID" value="NC_009016.1"/>
</dbReference>
<proteinExistence type="predicted"/>
<dbReference type="OrthoDB" id="35404at10239"/>
<dbReference type="Proteomes" id="UP000008090">
    <property type="component" value="Segment"/>
</dbReference>
<accession>A2I2X9</accession>
<protein>
    <submittedName>
        <fullName evidence="1">Uncharacterized protein</fullName>
    </submittedName>
</protein>
<dbReference type="KEGG" id="vg:5076219"/>
<dbReference type="EMBL" id="EF057797">
    <property type="protein sequence ID" value="ABM73393.1"/>
    <property type="molecule type" value="Genomic_DNA"/>
</dbReference>
<evidence type="ECO:0000313" key="2">
    <source>
        <dbReference type="Proteomes" id="UP000008090"/>
    </source>
</evidence>
<evidence type="ECO:0000313" key="1">
    <source>
        <dbReference type="EMBL" id="ABM73393.1"/>
    </source>
</evidence>
<dbReference type="GeneID" id="5076219"/>
<name>A2I2X9_9CAUD</name>
<organism evidence="1 2">
    <name type="scientific">Vibrio phage VP882</name>
    <dbReference type="NCBI Taxonomy" id="2913982"/>
    <lineage>
        <taxon>Viruses</taxon>
        <taxon>Duplodnaviria</taxon>
        <taxon>Heunggongvirae</taxon>
        <taxon>Uroviricota</taxon>
        <taxon>Caudoviricetes</taxon>
        <taxon>Hapunavirus</taxon>
        <taxon>Hapunavirus VP882</taxon>
    </lineage>
</organism>
<sequence>MPDFVKKTDVIGGERAQFDIDNDYRRYLAETDWYVIREQETGEAIPADVKANRAEARAAVQSPFVTTI</sequence>